<keyword evidence="2" id="KW-0645">Protease</keyword>
<name>A0A1J7K0Y4_9PEZI</name>
<dbReference type="OrthoDB" id="416344at2759"/>
<evidence type="ECO:0000313" key="9">
    <source>
        <dbReference type="EMBL" id="OIW35372.1"/>
    </source>
</evidence>
<comment type="similarity">
    <text evidence="1">Belongs to the peptidase S9C family.</text>
</comment>
<accession>A0A1J7K0Y4</accession>
<dbReference type="Pfam" id="PF00326">
    <property type="entry name" value="Peptidase_S9"/>
    <property type="match status" value="1"/>
</dbReference>
<dbReference type="GO" id="GO:0006508">
    <property type="term" value="P:proteolysis"/>
    <property type="evidence" value="ECO:0007669"/>
    <property type="project" value="UniProtKB-KW"/>
</dbReference>
<organism evidence="9 10">
    <name type="scientific">Coniochaeta ligniaria NRRL 30616</name>
    <dbReference type="NCBI Taxonomy" id="1408157"/>
    <lineage>
        <taxon>Eukaryota</taxon>
        <taxon>Fungi</taxon>
        <taxon>Dikarya</taxon>
        <taxon>Ascomycota</taxon>
        <taxon>Pezizomycotina</taxon>
        <taxon>Sordariomycetes</taxon>
        <taxon>Sordariomycetidae</taxon>
        <taxon>Coniochaetales</taxon>
        <taxon>Coniochaetaceae</taxon>
        <taxon>Coniochaeta</taxon>
    </lineage>
</organism>
<dbReference type="InterPro" id="IPR029058">
    <property type="entry name" value="AB_hydrolase_fold"/>
</dbReference>
<proteinExistence type="inferred from homology"/>
<dbReference type="SUPFAM" id="SSF82171">
    <property type="entry name" value="DPP6 N-terminal domain-like"/>
    <property type="match status" value="1"/>
</dbReference>
<evidence type="ECO:0000313" key="10">
    <source>
        <dbReference type="Proteomes" id="UP000182658"/>
    </source>
</evidence>
<dbReference type="FunFam" id="3.40.50.1820:FF:000028">
    <property type="entry name" value="S9 family peptidase"/>
    <property type="match status" value="1"/>
</dbReference>
<evidence type="ECO:0000256" key="6">
    <source>
        <dbReference type="ARBA" id="ARBA00032829"/>
    </source>
</evidence>
<dbReference type="Gene3D" id="3.40.50.1820">
    <property type="entry name" value="alpha/beta hydrolase"/>
    <property type="match status" value="1"/>
</dbReference>
<dbReference type="PANTHER" id="PTHR42776">
    <property type="entry name" value="SERINE PEPTIDASE S9 FAMILY MEMBER"/>
    <property type="match status" value="1"/>
</dbReference>
<evidence type="ECO:0000256" key="3">
    <source>
        <dbReference type="ARBA" id="ARBA00022729"/>
    </source>
</evidence>
<evidence type="ECO:0000256" key="4">
    <source>
        <dbReference type="ARBA" id="ARBA00022801"/>
    </source>
</evidence>
<evidence type="ECO:0000256" key="5">
    <source>
        <dbReference type="ARBA" id="ARBA00022825"/>
    </source>
</evidence>
<dbReference type="SUPFAM" id="SSF53474">
    <property type="entry name" value="alpha/beta-Hydrolases"/>
    <property type="match status" value="1"/>
</dbReference>
<dbReference type="EMBL" id="KV875093">
    <property type="protein sequence ID" value="OIW35372.1"/>
    <property type="molecule type" value="Genomic_DNA"/>
</dbReference>
<sequence length="727" mass="80511">MTLTATKFTPEVLLSAPRRSPAQPNSTGTKALFTVSTYSFQTHKKTSQIRVLDIKSGDSTLLYENSAYNEPVWITDIEFLFFKSADRGSTTLMLADASKPGSEPTQIRTFKGTLSNLRIAALPDDGAFALACSAPATPHGEMANPENERASRSSAKVYDSLFVRQWDSWVGPERNALWYGRLQRSAKKNSSASSSSSSGEFRFASSQGLTNVLAGTGLVSPVPPFGGTGDFDIGPYGLVFVARDPECRPAASYTKSDLYFVPLESYDEYPAPRPKRVETKGLEGYSGSPRFSHCGRKVAFTRMRSRQYESDKTRLVVVEDVTKELVGREVHESEDGEGRWDAKPDVVLWGRDDREIFVTAEEKGRSKVWRVALEDAEKELPEALTTEGSISAIAILDDGTEGKGSGKLFLSGSSLVDSSVYSVLDPDASKLEVVSSASKNGKTFGLSRAQFDEIWSPGAGGGYDVHSLVMKPSHFDEKKKYPLAFFIHGGPQGEWMDSWSTRWNPAIFAEQGYVVVCPNPTGSSGYGLALQNGITEEWGGRPYNDLVNCFEWIVDNMPYVDTGNAVALGASYGGYMINWIQGHPLGRKFKALVCHDGVFSTLHQWTSEELFFPIHDFGGTLWENREGYEKWDPAKFLSEWATPQLIIHSELDYRLPITEGLAAFNVLQARGVPSRLVVFPDENHWVLKPENSLVWHKEVLGWINRYTGLEKSNDKFTQDIVSNLRVS</sequence>
<feature type="domain" description="Peptidase S9 prolyl oligopeptidase catalytic" evidence="8">
    <location>
        <begin position="499"/>
        <end position="708"/>
    </location>
</feature>
<keyword evidence="5" id="KW-0720">Serine protease</keyword>
<dbReference type="InterPro" id="IPR011042">
    <property type="entry name" value="6-blade_b-propeller_TolB-like"/>
</dbReference>
<keyword evidence="3" id="KW-0732">Signal</keyword>
<protein>
    <recommendedName>
        <fullName evidence="6">Dipeptidyl-peptidase V</fullName>
    </recommendedName>
</protein>
<dbReference type="STRING" id="1408157.A0A1J7K0Y4"/>
<keyword evidence="4" id="KW-0378">Hydrolase</keyword>
<reference evidence="9 10" key="1">
    <citation type="submission" date="2016-10" db="EMBL/GenBank/DDBJ databases">
        <title>Draft genome sequence of Coniochaeta ligniaria NRRL30616, a lignocellulolytic fungus for bioabatement of inhibitors in plant biomass hydrolysates.</title>
        <authorList>
            <consortium name="DOE Joint Genome Institute"/>
            <person name="Jimenez D.J."/>
            <person name="Hector R.E."/>
            <person name="Riley R."/>
            <person name="Sun H."/>
            <person name="Grigoriev I.V."/>
            <person name="Van Elsas J.D."/>
            <person name="Nichols N.N."/>
        </authorList>
    </citation>
    <scope>NUCLEOTIDE SEQUENCE [LARGE SCALE GENOMIC DNA]</scope>
    <source>
        <strain evidence="9 10">NRRL 30616</strain>
    </source>
</reference>
<evidence type="ECO:0000259" key="8">
    <source>
        <dbReference type="Pfam" id="PF00326"/>
    </source>
</evidence>
<dbReference type="Gene3D" id="2.120.10.30">
    <property type="entry name" value="TolB, C-terminal domain"/>
    <property type="match status" value="1"/>
</dbReference>
<gene>
    <name evidence="9" type="ORF">CONLIGDRAFT_55181</name>
</gene>
<evidence type="ECO:0000256" key="1">
    <source>
        <dbReference type="ARBA" id="ARBA00010040"/>
    </source>
</evidence>
<feature type="region of interest" description="Disordered" evidence="7">
    <location>
        <begin position="1"/>
        <end position="27"/>
    </location>
</feature>
<dbReference type="AlphaFoldDB" id="A0A1J7K0Y4"/>
<evidence type="ECO:0000256" key="7">
    <source>
        <dbReference type="SAM" id="MobiDB-lite"/>
    </source>
</evidence>
<dbReference type="InterPro" id="IPR001375">
    <property type="entry name" value="Peptidase_S9_cat"/>
</dbReference>
<dbReference type="PANTHER" id="PTHR42776:SF13">
    <property type="entry name" value="DIPEPTIDYL-PEPTIDASE 5"/>
    <property type="match status" value="1"/>
</dbReference>
<evidence type="ECO:0000256" key="2">
    <source>
        <dbReference type="ARBA" id="ARBA00022670"/>
    </source>
</evidence>
<dbReference type="InParanoid" id="A0A1J7K0Y4"/>
<dbReference type="Proteomes" id="UP000182658">
    <property type="component" value="Unassembled WGS sequence"/>
</dbReference>
<keyword evidence="10" id="KW-1185">Reference proteome</keyword>
<dbReference type="GO" id="GO:0004252">
    <property type="term" value="F:serine-type endopeptidase activity"/>
    <property type="evidence" value="ECO:0007669"/>
    <property type="project" value="TreeGrafter"/>
</dbReference>